<reference evidence="1 2" key="1">
    <citation type="submission" date="2015-10" db="EMBL/GenBank/DDBJ databases">
        <title>Genome analyses suggest a sexual origin of heterokaryosis in a supposedly ancient asexual fungus.</title>
        <authorList>
            <person name="Ropars J."/>
            <person name="Sedzielewska K."/>
            <person name="Noel J."/>
            <person name="Charron P."/>
            <person name="Farinelli L."/>
            <person name="Marton T."/>
            <person name="Kruger M."/>
            <person name="Pelin A."/>
            <person name="Brachmann A."/>
            <person name="Corradi N."/>
        </authorList>
    </citation>
    <scope>NUCLEOTIDE SEQUENCE [LARGE SCALE GENOMIC DNA]</scope>
    <source>
        <strain evidence="1 2">A4</strain>
    </source>
</reference>
<accession>A0A2I1G056</accession>
<comment type="caution">
    <text evidence="1">The sequence shown here is derived from an EMBL/GenBank/DDBJ whole genome shotgun (WGS) entry which is preliminary data.</text>
</comment>
<name>A0A2I1G056_9GLOM</name>
<dbReference type="AlphaFoldDB" id="A0A2I1G056"/>
<protein>
    <submittedName>
        <fullName evidence="1">Uncharacterized protein</fullName>
    </submittedName>
</protein>
<gene>
    <name evidence="1" type="ORF">RhiirA4_453268</name>
</gene>
<organism evidence="1 2">
    <name type="scientific">Rhizophagus irregularis</name>
    <dbReference type="NCBI Taxonomy" id="588596"/>
    <lineage>
        <taxon>Eukaryota</taxon>
        <taxon>Fungi</taxon>
        <taxon>Fungi incertae sedis</taxon>
        <taxon>Mucoromycota</taxon>
        <taxon>Glomeromycotina</taxon>
        <taxon>Glomeromycetes</taxon>
        <taxon>Glomerales</taxon>
        <taxon>Glomeraceae</taxon>
        <taxon>Rhizophagus</taxon>
    </lineage>
</organism>
<evidence type="ECO:0000313" key="1">
    <source>
        <dbReference type="EMBL" id="PKY39973.1"/>
    </source>
</evidence>
<dbReference type="EMBL" id="LLXI01000085">
    <property type="protein sequence ID" value="PKY39973.1"/>
    <property type="molecule type" value="Genomic_DNA"/>
</dbReference>
<proteinExistence type="predicted"/>
<evidence type="ECO:0000313" key="2">
    <source>
        <dbReference type="Proteomes" id="UP000234323"/>
    </source>
</evidence>
<dbReference type="Proteomes" id="UP000234323">
    <property type="component" value="Unassembled WGS sequence"/>
</dbReference>
<sequence length="179" mass="20732">MKSYQRDRIVIVCKGDIVSRQEVVQTSSQDPKIIRFVKKYCITPENCTSQDPKIIRFVKKYCIAPGNCTNLKSRSKDYTEIVQTSSQDPKIIRFVKKYCITPENCTSQDPKIIRFVKKYCIAPGNCTSQDQIIRFVKKYCVTSGNCTNLKSRSKNYTVCKKILCHVRKWYTLIDLMDAS</sequence>
<keyword evidence="2" id="KW-1185">Reference proteome</keyword>